<dbReference type="CDD" id="cd00293">
    <property type="entry name" value="USP-like"/>
    <property type="match status" value="2"/>
</dbReference>
<dbReference type="RefSeq" id="WP_254156737.1">
    <property type="nucleotide sequence ID" value="NZ_CP100355.1"/>
</dbReference>
<dbReference type="Gene3D" id="3.40.50.620">
    <property type="entry name" value="HUPs"/>
    <property type="match status" value="2"/>
</dbReference>
<proteinExistence type="inferred from homology"/>
<dbReference type="PANTHER" id="PTHR46268:SF6">
    <property type="entry name" value="UNIVERSAL STRESS PROTEIN UP12"/>
    <property type="match status" value="1"/>
</dbReference>
<dbReference type="KEGG" id="sawl:NGM29_13080"/>
<sequence length="295" mass="31263">MYDFLLVPVDGSEASTVALEYALDIAADHDATVHLLYVADTNKPSLVQTQGAVVDVLEETGDDVVKDARERAEARGVSTVTDTIQGQPRTVITEVAAEDVVDLVVMGTSGERSLTEHVLGSVTEHVVNASDKPVLAVRAADDASHPYPYEDVLVPTDGSEHAERALELAGEIAREHGATLHVLSVLEDSLFAIGTDSSDETTSGPRDRAQDALAETAETMRAGGVDEVTTAVESGSVPKAIRSYAVEHGIDLIAMGTHGRSGLDQRLLGSRTERVLRITPVPVLTTSRPGSIDHQ</sequence>
<organism evidence="3 4">
    <name type="scientific">Natronosalvus rutilus</name>
    <dbReference type="NCBI Taxonomy" id="2953753"/>
    <lineage>
        <taxon>Archaea</taxon>
        <taxon>Methanobacteriati</taxon>
        <taxon>Methanobacteriota</taxon>
        <taxon>Stenosarchaea group</taxon>
        <taxon>Halobacteria</taxon>
        <taxon>Halobacteriales</taxon>
        <taxon>Natrialbaceae</taxon>
        <taxon>Natronosalvus</taxon>
    </lineage>
</organism>
<evidence type="ECO:0000313" key="3">
    <source>
        <dbReference type="EMBL" id="UTF52712.1"/>
    </source>
</evidence>
<dbReference type="InterPro" id="IPR006015">
    <property type="entry name" value="Universal_stress_UspA"/>
</dbReference>
<dbReference type="InterPro" id="IPR014729">
    <property type="entry name" value="Rossmann-like_a/b/a_fold"/>
</dbReference>
<dbReference type="Pfam" id="PF00582">
    <property type="entry name" value="Usp"/>
    <property type="match status" value="2"/>
</dbReference>
<keyword evidence="4" id="KW-1185">Reference proteome</keyword>
<evidence type="ECO:0000313" key="4">
    <source>
        <dbReference type="Proteomes" id="UP001056855"/>
    </source>
</evidence>
<dbReference type="EMBL" id="CP100355">
    <property type="protein sequence ID" value="UTF52712.1"/>
    <property type="molecule type" value="Genomic_DNA"/>
</dbReference>
<reference evidence="3" key="1">
    <citation type="submission" date="2022-06" db="EMBL/GenBank/DDBJ databases">
        <title>Diverse halophilic archaea isolated from saline environments.</title>
        <authorList>
            <person name="Cui H.-L."/>
        </authorList>
    </citation>
    <scope>NUCLEOTIDE SEQUENCE</scope>
    <source>
        <strain evidence="3">WLHS1</strain>
    </source>
</reference>
<accession>A0A9E7N6P1</accession>
<feature type="domain" description="UspA" evidence="2">
    <location>
        <begin position="1"/>
        <end position="138"/>
    </location>
</feature>
<dbReference type="GeneID" id="73290996"/>
<evidence type="ECO:0000259" key="2">
    <source>
        <dbReference type="Pfam" id="PF00582"/>
    </source>
</evidence>
<dbReference type="PANTHER" id="PTHR46268">
    <property type="entry name" value="STRESS RESPONSE PROTEIN NHAX"/>
    <property type="match status" value="1"/>
</dbReference>
<dbReference type="SUPFAM" id="SSF52402">
    <property type="entry name" value="Adenine nucleotide alpha hydrolases-like"/>
    <property type="match status" value="2"/>
</dbReference>
<gene>
    <name evidence="3" type="ORF">NGM29_13080</name>
</gene>
<evidence type="ECO:0000256" key="1">
    <source>
        <dbReference type="ARBA" id="ARBA00008791"/>
    </source>
</evidence>
<feature type="domain" description="UspA" evidence="2">
    <location>
        <begin position="149"/>
        <end position="285"/>
    </location>
</feature>
<dbReference type="InterPro" id="IPR006016">
    <property type="entry name" value="UspA"/>
</dbReference>
<dbReference type="AlphaFoldDB" id="A0A9E7N6P1"/>
<name>A0A9E7N6P1_9EURY</name>
<comment type="similarity">
    <text evidence="1">Belongs to the universal stress protein A family.</text>
</comment>
<dbReference type="PRINTS" id="PR01438">
    <property type="entry name" value="UNVRSLSTRESS"/>
</dbReference>
<dbReference type="Proteomes" id="UP001056855">
    <property type="component" value="Chromosome"/>
</dbReference>
<protein>
    <submittedName>
        <fullName evidence="3">Universal stress protein</fullName>
    </submittedName>
</protein>